<evidence type="ECO:0000313" key="2">
    <source>
        <dbReference type="EMBL" id="KAJ7325373.1"/>
    </source>
</evidence>
<dbReference type="Proteomes" id="UP001163046">
    <property type="component" value="Unassembled WGS sequence"/>
</dbReference>
<accession>A0A9X0CD86</accession>
<evidence type="ECO:0000256" key="1">
    <source>
        <dbReference type="SAM" id="MobiDB-lite"/>
    </source>
</evidence>
<dbReference type="EMBL" id="MU827808">
    <property type="protein sequence ID" value="KAJ7325373.1"/>
    <property type="molecule type" value="Genomic_DNA"/>
</dbReference>
<name>A0A9X0CD86_9CNID</name>
<feature type="compositionally biased region" description="Polar residues" evidence="1">
    <location>
        <begin position="12"/>
        <end position="26"/>
    </location>
</feature>
<feature type="region of interest" description="Disordered" evidence="1">
    <location>
        <begin position="1"/>
        <end position="72"/>
    </location>
</feature>
<reference evidence="2" key="1">
    <citation type="submission" date="2023-01" db="EMBL/GenBank/DDBJ databases">
        <title>Genome assembly of the deep-sea coral Lophelia pertusa.</title>
        <authorList>
            <person name="Herrera S."/>
            <person name="Cordes E."/>
        </authorList>
    </citation>
    <scope>NUCLEOTIDE SEQUENCE</scope>
    <source>
        <strain evidence="2">USNM1676648</strain>
        <tissue evidence="2">Polyp</tissue>
    </source>
</reference>
<evidence type="ECO:0000313" key="3">
    <source>
        <dbReference type="Proteomes" id="UP001163046"/>
    </source>
</evidence>
<comment type="caution">
    <text evidence="2">The sequence shown here is derived from an EMBL/GenBank/DDBJ whole genome shotgun (WGS) entry which is preliminary data.</text>
</comment>
<proteinExistence type="predicted"/>
<organism evidence="2 3">
    <name type="scientific">Desmophyllum pertusum</name>
    <dbReference type="NCBI Taxonomy" id="174260"/>
    <lineage>
        <taxon>Eukaryota</taxon>
        <taxon>Metazoa</taxon>
        <taxon>Cnidaria</taxon>
        <taxon>Anthozoa</taxon>
        <taxon>Hexacorallia</taxon>
        <taxon>Scleractinia</taxon>
        <taxon>Caryophylliina</taxon>
        <taxon>Caryophylliidae</taxon>
        <taxon>Desmophyllum</taxon>
    </lineage>
</organism>
<keyword evidence="3" id="KW-1185">Reference proteome</keyword>
<sequence>MMYGLDTDESPKQPQRRNSAASSKVSYRSGDVYYKDRDGKLRPGTANSSHAPHPPHFVSDDNFEPSRSMRAKTPFELAVEKNSKTGNVYEHTEEFDLSTLPSNGANGALSY</sequence>
<gene>
    <name evidence="2" type="ORF">OS493_029924</name>
</gene>
<protein>
    <submittedName>
        <fullName evidence="2">Uncharacterized protein</fullName>
    </submittedName>
</protein>
<dbReference type="AlphaFoldDB" id="A0A9X0CD86"/>